<sequence>MAGSVSAGAYTAGVMDFLLEAIENWEKARGTDPSIPDHKVEIDLFGGTSGGGITAAMAFFAFRGRIEHPVLQDDGRSFIVDPEKNILWKLWVDITGGDVFGQMLDGSDIHDYHIPSAMNSTFIDEVGDVFQDYVKTLGASEQPRNPGCISDEAELFMTLFNVSGLKYQLSSKALGAVEQYVSEHRDIAHFRWGDDYRKDGRMEISTRNLSNLKPLIEASKATGAFPIGLRARTLSRKAKYIWDNPFFQKNGKFGKGTIDLGKKVKSDEDAYKSLNADGGTANNEPVELMRDLLLQIRLREDNKLAELKAVEAMNDTQRMVAKSTRLENTSVILIDPFPSYDFEVTEPTAQSEHIFSYASDLVFAMASQLRFDAKEAIDAYDKDNYGLHIIAPSRDDVDKPEHAIACGALGGFGGFLSKEYRIHDYFLGRRNCQSFLRKYFVVDPEESQVNQDGTPNENYDCIKAVINGYQGQAAFERFCFKDEKGRKWLPVIPDVTLQEPIRVMEKAVREGVKHISYEETGKLPHYEMRLPKGDFLEKYSDQIEERINKLMTNVYDSNWLGDLLLKLAANRFDDRAAEKVIKIIKDDLVKRKLVKR</sequence>
<dbReference type="EMBL" id="CP012644">
    <property type="protein sequence ID" value="ALJ01705.1"/>
    <property type="molecule type" value="Genomic_DNA"/>
</dbReference>
<feature type="short sequence motif" description="GXSXG" evidence="2">
    <location>
        <begin position="47"/>
        <end position="51"/>
    </location>
</feature>
<feature type="active site" description="Nucleophile" evidence="2">
    <location>
        <position position="49"/>
    </location>
</feature>
<evidence type="ECO:0000256" key="1">
    <source>
        <dbReference type="ARBA" id="ARBA00023098"/>
    </source>
</evidence>
<feature type="domain" description="PNPLA" evidence="3">
    <location>
        <begin position="1"/>
        <end position="290"/>
    </location>
</feature>
<keyword evidence="5" id="KW-1185">Reference proteome</keyword>
<dbReference type="KEGG" id="rti:DC20_21900"/>
<proteinExistence type="predicted"/>
<accession>A0A0N7HXD0</accession>
<evidence type="ECO:0000259" key="3">
    <source>
        <dbReference type="PROSITE" id="PS51635"/>
    </source>
</evidence>
<feature type="short sequence motif" description="DGA/G" evidence="2">
    <location>
        <begin position="277"/>
        <end position="279"/>
    </location>
</feature>
<dbReference type="InterPro" id="IPR002641">
    <property type="entry name" value="PNPLA_dom"/>
</dbReference>
<dbReference type="GO" id="GO:0016787">
    <property type="term" value="F:hydrolase activity"/>
    <property type="evidence" value="ECO:0007669"/>
    <property type="project" value="UniProtKB-UniRule"/>
</dbReference>
<dbReference type="GO" id="GO:0016042">
    <property type="term" value="P:lipid catabolic process"/>
    <property type="evidence" value="ECO:0007669"/>
    <property type="project" value="UniProtKB-UniRule"/>
</dbReference>
<keyword evidence="4" id="KW-0614">Plasmid</keyword>
<reference evidence="4 5" key="1">
    <citation type="submission" date="2015-08" db="EMBL/GenBank/DDBJ databases">
        <title>Complete genome sequence of Rufibacter tibetensis strain 1351t, a radiation-resistant bacterium from tibet plateau.</title>
        <authorList>
            <person name="Dai J."/>
        </authorList>
    </citation>
    <scope>NUCLEOTIDE SEQUENCE [LARGE SCALE GENOMIC DNA]</scope>
    <source>
        <strain evidence="4 5">1351</strain>
        <plasmid evidence="4 5">1</plasmid>
    </source>
</reference>
<dbReference type="PATRIC" id="fig|512763.3.peg.4827"/>
<feature type="active site" description="Proton acceptor" evidence="2">
    <location>
        <position position="277"/>
    </location>
</feature>
<name>A0A0N7HXD0_9BACT</name>
<dbReference type="SUPFAM" id="SSF52151">
    <property type="entry name" value="FabD/lysophospholipase-like"/>
    <property type="match status" value="1"/>
</dbReference>
<organism evidence="4 5">
    <name type="scientific">Rufibacter tibetensis</name>
    <dbReference type="NCBI Taxonomy" id="512763"/>
    <lineage>
        <taxon>Bacteria</taxon>
        <taxon>Pseudomonadati</taxon>
        <taxon>Bacteroidota</taxon>
        <taxon>Cytophagia</taxon>
        <taxon>Cytophagales</taxon>
        <taxon>Hymenobacteraceae</taxon>
        <taxon>Rufibacter</taxon>
    </lineage>
</organism>
<keyword evidence="1 2" id="KW-0443">Lipid metabolism</keyword>
<evidence type="ECO:0000313" key="4">
    <source>
        <dbReference type="EMBL" id="ALJ01705.1"/>
    </source>
</evidence>
<protein>
    <recommendedName>
        <fullName evidence="3">PNPLA domain-containing protein</fullName>
    </recommendedName>
</protein>
<dbReference type="InterPro" id="IPR016035">
    <property type="entry name" value="Acyl_Trfase/lysoPLipase"/>
</dbReference>
<dbReference type="Pfam" id="PF01734">
    <property type="entry name" value="Patatin"/>
    <property type="match status" value="1"/>
</dbReference>
<geneLocation type="plasmid" evidence="4 5">
    <name>1</name>
</geneLocation>
<evidence type="ECO:0000256" key="2">
    <source>
        <dbReference type="PROSITE-ProRule" id="PRU01161"/>
    </source>
</evidence>
<keyword evidence="2" id="KW-0378">Hydrolase</keyword>
<evidence type="ECO:0000313" key="5">
    <source>
        <dbReference type="Proteomes" id="UP000061382"/>
    </source>
</evidence>
<gene>
    <name evidence="4" type="ORF">DC20_21900</name>
</gene>
<comment type="caution">
    <text evidence="2">Lacks conserved residue(s) required for the propagation of feature annotation.</text>
</comment>
<dbReference type="Proteomes" id="UP000061382">
    <property type="component" value="Plasmid 1"/>
</dbReference>
<dbReference type="Gene3D" id="3.40.1090.10">
    <property type="entry name" value="Cytosolic phospholipase A2 catalytic domain"/>
    <property type="match status" value="1"/>
</dbReference>
<keyword evidence="2" id="KW-0442">Lipid degradation</keyword>
<dbReference type="AlphaFoldDB" id="A0A0N7HXD0"/>
<dbReference type="PROSITE" id="PS51635">
    <property type="entry name" value="PNPLA"/>
    <property type="match status" value="1"/>
</dbReference>